<dbReference type="PROSITE" id="PS00629">
    <property type="entry name" value="IMP_1"/>
    <property type="match status" value="1"/>
</dbReference>
<dbReference type="FunFam" id="3.30.540.10:FF:000004">
    <property type="entry name" value="Inositol-1-monophosphatase"/>
    <property type="match status" value="1"/>
</dbReference>
<dbReference type="SUPFAM" id="SSF56655">
    <property type="entry name" value="Carbohydrate phosphatase"/>
    <property type="match status" value="1"/>
</dbReference>
<accession>A0A6G1HK72</accession>
<feature type="binding site" evidence="7">
    <location>
        <position position="232"/>
    </location>
    <ligand>
        <name>Mg(2+)</name>
        <dbReference type="ChEBI" id="CHEBI:18420"/>
        <label>1</label>
        <note>catalytic</note>
    </ligand>
</feature>
<dbReference type="AlphaFoldDB" id="A0A6G1HK72"/>
<evidence type="ECO:0000256" key="6">
    <source>
        <dbReference type="ARBA" id="ARBA00022842"/>
    </source>
</evidence>
<evidence type="ECO:0000313" key="9">
    <source>
        <dbReference type="EMBL" id="KAF2396259.1"/>
    </source>
</evidence>
<dbReference type="UniPathway" id="UPA00823">
    <property type="reaction ID" value="UER00788"/>
</dbReference>
<feature type="binding site" evidence="7">
    <location>
        <position position="91"/>
    </location>
    <ligand>
        <name>Mg(2+)</name>
        <dbReference type="ChEBI" id="CHEBI:18420"/>
        <label>1</label>
        <note>catalytic</note>
    </ligand>
</feature>
<evidence type="ECO:0000256" key="7">
    <source>
        <dbReference type="PIRSR" id="PIRSR600760-2"/>
    </source>
</evidence>
<evidence type="ECO:0000256" key="2">
    <source>
        <dbReference type="ARBA" id="ARBA00001946"/>
    </source>
</evidence>
<comment type="cofactor">
    <cofactor evidence="2 7 8">
        <name>Mg(2+)</name>
        <dbReference type="ChEBI" id="CHEBI:18420"/>
    </cofactor>
</comment>
<keyword evidence="10" id="KW-1185">Reference proteome</keyword>
<dbReference type="Gene3D" id="3.30.540.10">
    <property type="entry name" value="Fructose-1,6-Bisphosphatase, subunit A, domain 1"/>
    <property type="match status" value="1"/>
</dbReference>
<dbReference type="PANTHER" id="PTHR20854:SF4">
    <property type="entry name" value="INOSITOL-1-MONOPHOSPHATASE-RELATED"/>
    <property type="match status" value="1"/>
</dbReference>
<dbReference type="Gene3D" id="3.40.190.80">
    <property type="match status" value="1"/>
</dbReference>
<comment type="similarity">
    <text evidence="3 8">Belongs to the inositol monophosphatase superfamily.</text>
</comment>
<dbReference type="GO" id="GO:0007165">
    <property type="term" value="P:signal transduction"/>
    <property type="evidence" value="ECO:0007669"/>
    <property type="project" value="TreeGrafter"/>
</dbReference>
<protein>
    <recommendedName>
        <fullName evidence="8">Inositol-1-monophosphatase</fullName>
        <ecNumber evidence="8">3.1.3.25</ecNumber>
    </recommendedName>
</protein>
<evidence type="ECO:0000256" key="8">
    <source>
        <dbReference type="RuleBase" id="RU364068"/>
    </source>
</evidence>
<evidence type="ECO:0000313" key="10">
    <source>
        <dbReference type="Proteomes" id="UP000799640"/>
    </source>
</evidence>
<dbReference type="Pfam" id="PF00459">
    <property type="entry name" value="Inositol_P"/>
    <property type="match status" value="1"/>
</dbReference>
<feature type="binding site" evidence="7">
    <location>
        <position position="94"/>
    </location>
    <ligand>
        <name>Mg(2+)</name>
        <dbReference type="ChEBI" id="CHEBI:18420"/>
        <label>1</label>
        <note>catalytic</note>
    </ligand>
</feature>
<feature type="binding site" evidence="7">
    <location>
        <position position="73"/>
    </location>
    <ligand>
        <name>Mg(2+)</name>
        <dbReference type="ChEBI" id="CHEBI:18420"/>
        <label>1</label>
        <note>catalytic</note>
    </ligand>
</feature>
<dbReference type="GO" id="GO:0046872">
    <property type="term" value="F:metal ion binding"/>
    <property type="evidence" value="ECO:0007669"/>
    <property type="project" value="UniProtKB-KW"/>
</dbReference>
<keyword evidence="5 8" id="KW-0378">Hydrolase</keyword>
<dbReference type="OrthoDB" id="10254945at2759"/>
<name>A0A6G1HK72_9PEZI</name>
<dbReference type="InterPro" id="IPR033942">
    <property type="entry name" value="IMPase"/>
</dbReference>
<dbReference type="InterPro" id="IPR020583">
    <property type="entry name" value="Inositol_monoP_metal-BS"/>
</dbReference>
<comment type="catalytic activity">
    <reaction evidence="1 8">
        <text>a myo-inositol phosphate + H2O = myo-inositol + phosphate</text>
        <dbReference type="Rhea" id="RHEA:24056"/>
        <dbReference type="ChEBI" id="CHEBI:15377"/>
        <dbReference type="ChEBI" id="CHEBI:17268"/>
        <dbReference type="ChEBI" id="CHEBI:43474"/>
        <dbReference type="ChEBI" id="CHEBI:84139"/>
        <dbReference type="EC" id="3.1.3.25"/>
    </reaction>
</comment>
<evidence type="ECO:0000256" key="5">
    <source>
        <dbReference type="ARBA" id="ARBA00022801"/>
    </source>
</evidence>
<dbReference type="PRINTS" id="PR00377">
    <property type="entry name" value="IMPHPHTASES"/>
</dbReference>
<dbReference type="Proteomes" id="UP000799640">
    <property type="component" value="Unassembled WGS sequence"/>
</dbReference>
<proteinExistence type="inferred from homology"/>
<keyword evidence="4 7" id="KW-0479">Metal-binding</keyword>
<dbReference type="PANTHER" id="PTHR20854">
    <property type="entry name" value="INOSITOL MONOPHOSPHATASE"/>
    <property type="match status" value="1"/>
</dbReference>
<keyword evidence="6 7" id="KW-0460">Magnesium</keyword>
<sequence>MSLDLKQLEEIRDLFVSVASDAGAMILSARPTMGGSGSKKNSVDLVTETDKAVEKMVSEKLLSAYPDFAFVGEETYTPGTRITEQPTFIVDPIDGTTNFIHGFPYVCISLGLAVGRVPTVGVVFNPFTGALYTAIRGQGAFLNGTTRLPLNPTPEPLAGLGSALVCVEWGSDRSGNDYRVKTETFKALCAAKEEGGAMVHSLRSLGSAALNLCAVAAGQLDLYWEGGCWAWDVCAGWTILSEAEGLMVDANPGGWETGLEERRYLAVRKGEGQRELIEEFWGCVAGKLEVGL</sequence>
<dbReference type="CDD" id="cd01639">
    <property type="entry name" value="IMPase"/>
    <property type="match status" value="1"/>
</dbReference>
<dbReference type="EC" id="3.1.3.25" evidence="8"/>
<gene>
    <name evidence="9" type="ORF">EJ06DRAFT_534386</name>
</gene>
<evidence type="ECO:0000256" key="4">
    <source>
        <dbReference type="ARBA" id="ARBA00022723"/>
    </source>
</evidence>
<reference evidence="9" key="1">
    <citation type="journal article" date="2020" name="Stud. Mycol.">
        <title>101 Dothideomycetes genomes: a test case for predicting lifestyles and emergence of pathogens.</title>
        <authorList>
            <person name="Haridas S."/>
            <person name="Albert R."/>
            <person name="Binder M."/>
            <person name="Bloem J."/>
            <person name="Labutti K."/>
            <person name="Salamov A."/>
            <person name="Andreopoulos B."/>
            <person name="Baker S."/>
            <person name="Barry K."/>
            <person name="Bills G."/>
            <person name="Bluhm B."/>
            <person name="Cannon C."/>
            <person name="Castanera R."/>
            <person name="Culley D."/>
            <person name="Daum C."/>
            <person name="Ezra D."/>
            <person name="Gonzalez J."/>
            <person name="Henrissat B."/>
            <person name="Kuo A."/>
            <person name="Liang C."/>
            <person name="Lipzen A."/>
            <person name="Lutzoni F."/>
            <person name="Magnuson J."/>
            <person name="Mondo S."/>
            <person name="Nolan M."/>
            <person name="Ohm R."/>
            <person name="Pangilinan J."/>
            <person name="Park H.-J."/>
            <person name="Ramirez L."/>
            <person name="Alfaro M."/>
            <person name="Sun H."/>
            <person name="Tritt A."/>
            <person name="Yoshinaga Y."/>
            <person name="Zwiers L.-H."/>
            <person name="Turgeon B."/>
            <person name="Goodwin S."/>
            <person name="Spatafora J."/>
            <person name="Crous P."/>
            <person name="Grigoriev I."/>
        </authorList>
    </citation>
    <scope>NUCLEOTIDE SEQUENCE</scope>
    <source>
        <strain evidence="9">CBS 262.69</strain>
    </source>
</reference>
<dbReference type="FunFam" id="3.40.190.80:FF:000012">
    <property type="entry name" value="Inositol-1-monophosphatase"/>
    <property type="match status" value="1"/>
</dbReference>
<evidence type="ECO:0000256" key="3">
    <source>
        <dbReference type="ARBA" id="ARBA00009759"/>
    </source>
</evidence>
<organism evidence="9 10">
    <name type="scientific">Trichodelitschia bisporula</name>
    <dbReference type="NCBI Taxonomy" id="703511"/>
    <lineage>
        <taxon>Eukaryota</taxon>
        <taxon>Fungi</taxon>
        <taxon>Dikarya</taxon>
        <taxon>Ascomycota</taxon>
        <taxon>Pezizomycotina</taxon>
        <taxon>Dothideomycetes</taxon>
        <taxon>Dothideomycetes incertae sedis</taxon>
        <taxon>Phaeotrichales</taxon>
        <taxon>Phaeotrichaceae</taxon>
        <taxon>Trichodelitschia</taxon>
    </lineage>
</organism>
<dbReference type="InterPro" id="IPR000760">
    <property type="entry name" value="Inositol_monophosphatase-like"/>
</dbReference>
<comment type="pathway">
    <text evidence="8">Polyol metabolism; myo-inositol biosynthesis; myo-inositol from D-glucose 6-phosphate: step 2/2.</text>
</comment>
<dbReference type="EMBL" id="ML996708">
    <property type="protein sequence ID" value="KAF2396259.1"/>
    <property type="molecule type" value="Genomic_DNA"/>
</dbReference>
<dbReference type="GO" id="GO:0006021">
    <property type="term" value="P:inositol biosynthetic process"/>
    <property type="evidence" value="ECO:0007669"/>
    <property type="project" value="UniProtKB-UniPathway"/>
</dbReference>
<evidence type="ECO:0000256" key="1">
    <source>
        <dbReference type="ARBA" id="ARBA00001033"/>
    </source>
</evidence>
<dbReference type="GO" id="GO:0008934">
    <property type="term" value="F:inositol monophosphate 1-phosphatase activity"/>
    <property type="evidence" value="ECO:0007669"/>
    <property type="project" value="InterPro"/>
</dbReference>
<feature type="binding site" evidence="7">
    <location>
        <position position="93"/>
    </location>
    <ligand>
        <name>Mg(2+)</name>
        <dbReference type="ChEBI" id="CHEBI:18420"/>
        <label>2</label>
    </ligand>
</feature>